<dbReference type="AlphaFoldDB" id="A0AA39IRA7"/>
<organism evidence="1 2">
    <name type="scientific">Steinernema hermaphroditum</name>
    <dbReference type="NCBI Taxonomy" id="289476"/>
    <lineage>
        <taxon>Eukaryota</taxon>
        <taxon>Metazoa</taxon>
        <taxon>Ecdysozoa</taxon>
        <taxon>Nematoda</taxon>
        <taxon>Chromadorea</taxon>
        <taxon>Rhabditida</taxon>
        <taxon>Tylenchina</taxon>
        <taxon>Panagrolaimomorpha</taxon>
        <taxon>Strongyloidoidea</taxon>
        <taxon>Steinernematidae</taxon>
        <taxon>Steinernema</taxon>
    </lineage>
</organism>
<accession>A0AA39IRA7</accession>
<comment type="caution">
    <text evidence="1">The sequence shown here is derived from an EMBL/GenBank/DDBJ whole genome shotgun (WGS) entry which is preliminary data.</text>
</comment>
<dbReference type="EMBL" id="JAUCMV010000001">
    <property type="protein sequence ID" value="KAK0429052.1"/>
    <property type="molecule type" value="Genomic_DNA"/>
</dbReference>
<reference evidence="1" key="1">
    <citation type="submission" date="2023-06" db="EMBL/GenBank/DDBJ databases">
        <title>Genomic analysis of the entomopathogenic nematode Steinernema hermaphroditum.</title>
        <authorList>
            <person name="Schwarz E.M."/>
            <person name="Heppert J.K."/>
            <person name="Baniya A."/>
            <person name="Schwartz H.T."/>
            <person name="Tan C.-H."/>
            <person name="Antoshechkin I."/>
            <person name="Sternberg P.W."/>
            <person name="Goodrich-Blair H."/>
            <person name="Dillman A.R."/>
        </authorList>
    </citation>
    <scope>NUCLEOTIDE SEQUENCE</scope>
    <source>
        <strain evidence="1">PS9179</strain>
        <tissue evidence="1">Whole animal</tissue>
    </source>
</reference>
<sequence length="85" mass="9914">MVSFCANTTYGEQKTIDVFTKRELNIISAAHRVLNSTETPPEEYDSEHNNVYGEFYRHYTIEASMYVTLRKLDKTPIRHDIGLRS</sequence>
<name>A0AA39IRA7_9BILA</name>
<gene>
    <name evidence="1" type="ORF">QR680_011161</name>
</gene>
<evidence type="ECO:0000313" key="1">
    <source>
        <dbReference type="EMBL" id="KAK0429052.1"/>
    </source>
</evidence>
<evidence type="ECO:0000313" key="2">
    <source>
        <dbReference type="Proteomes" id="UP001175271"/>
    </source>
</evidence>
<protein>
    <submittedName>
        <fullName evidence="1">Uncharacterized protein</fullName>
    </submittedName>
</protein>
<dbReference type="Proteomes" id="UP001175271">
    <property type="component" value="Unassembled WGS sequence"/>
</dbReference>
<proteinExistence type="predicted"/>
<keyword evidence="2" id="KW-1185">Reference proteome</keyword>